<dbReference type="AlphaFoldDB" id="A0A9P6N7P6"/>
<dbReference type="Pfam" id="PF04145">
    <property type="entry name" value="Ctr"/>
    <property type="match status" value="1"/>
</dbReference>
<keyword evidence="5" id="KW-0813">Transport</keyword>
<feature type="transmembrane region" description="Helical" evidence="5">
    <location>
        <begin position="31"/>
        <end position="53"/>
    </location>
</feature>
<evidence type="ECO:0000256" key="2">
    <source>
        <dbReference type="ARBA" id="ARBA00022692"/>
    </source>
</evidence>
<organism evidence="6 7">
    <name type="scientific">Cronartium quercuum f. sp. fusiforme G11</name>
    <dbReference type="NCBI Taxonomy" id="708437"/>
    <lineage>
        <taxon>Eukaryota</taxon>
        <taxon>Fungi</taxon>
        <taxon>Dikarya</taxon>
        <taxon>Basidiomycota</taxon>
        <taxon>Pucciniomycotina</taxon>
        <taxon>Pucciniomycetes</taxon>
        <taxon>Pucciniales</taxon>
        <taxon>Coleosporiaceae</taxon>
        <taxon>Cronartium</taxon>
    </lineage>
</organism>
<keyword evidence="5" id="KW-0187">Copper transport</keyword>
<evidence type="ECO:0000256" key="4">
    <source>
        <dbReference type="ARBA" id="ARBA00023136"/>
    </source>
</evidence>
<gene>
    <name evidence="6" type="ORF">CROQUDRAFT_666720</name>
</gene>
<sequence length="203" mass="23050">MSTSSENNTNRHNKMTFSSSMPASPIWFQDWIPQTVGATFAVCLGLSSLAILYKFTASFKLRNNFKSSLPTPPNRLDEARDHLISRPESLDDTQKSALPHDYPHAALPRNSETQDYSDYSNAVDDQEASCQPKRKPRFIIQILCKFMKIDILRCLLVTFQAGLGYLLMLAVMTYNIYYLMAILFGTFIGEVIFGQTDLLHDHI</sequence>
<dbReference type="InterPro" id="IPR007274">
    <property type="entry name" value="Cop_transporter"/>
</dbReference>
<keyword evidence="2 5" id="KW-0812">Transmembrane</keyword>
<feature type="transmembrane region" description="Helical" evidence="5">
    <location>
        <begin position="151"/>
        <end position="170"/>
    </location>
</feature>
<evidence type="ECO:0000256" key="3">
    <source>
        <dbReference type="ARBA" id="ARBA00022989"/>
    </source>
</evidence>
<dbReference type="EMBL" id="MU167645">
    <property type="protein sequence ID" value="KAG0139292.1"/>
    <property type="molecule type" value="Genomic_DNA"/>
</dbReference>
<accession>A0A9P6N7P6</accession>
<dbReference type="PANTHER" id="PTHR12483:SF27">
    <property type="entry name" value="COPPER TRANSPORT PROTEIN CTR1"/>
    <property type="match status" value="1"/>
</dbReference>
<proteinExistence type="inferred from homology"/>
<keyword evidence="3 5" id="KW-1133">Transmembrane helix</keyword>
<dbReference type="GO" id="GO:0005375">
    <property type="term" value="F:copper ion transmembrane transporter activity"/>
    <property type="evidence" value="ECO:0007669"/>
    <property type="project" value="UniProtKB-UniRule"/>
</dbReference>
<evidence type="ECO:0000313" key="6">
    <source>
        <dbReference type="EMBL" id="KAG0139292.1"/>
    </source>
</evidence>
<feature type="transmembrane region" description="Helical" evidence="5">
    <location>
        <begin position="176"/>
        <end position="193"/>
    </location>
</feature>
<comment type="subcellular location">
    <subcellularLocation>
        <location evidence="1 5">Membrane</location>
        <topology evidence="1 5">Multi-pass membrane protein</topology>
    </subcellularLocation>
</comment>
<dbReference type="Proteomes" id="UP000886653">
    <property type="component" value="Unassembled WGS sequence"/>
</dbReference>
<evidence type="ECO:0000313" key="7">
    <source>
        <dbReference type="Proteomes" id="UP000886653"/>
    </source>
</evidence>
<dbReference type="PANTHER" id="PTHR12483">
    <property type="entry name" value="SOLUTE CARRIER FAMILY 31 COPPER TRANSPORTERS"/>
    <property type="match status" value="1"/>
</dbReference>
<name>A0A9P6N7P6_9BASI</name>
<keyword evidence="7" id="KW-1185">Reference proteome</keyword>
<keyword evidence="5" id="KW-0406">Ion transport</keyword>
<comment type="similarity">
    <text evidence="5">Belongs to the copper transporter (Ctr) (TC 1.A.56) family. SLC31A subfamily.</text>
</comment>
<evidence type="ECO:0000256" key="5">
    <source>
        <dbReference type="RuleBase" id="RU367022"/>
    </source>
</evidence>
<evidence type="ECO:0000256" key="1">
    <source>
        <dbReference type="ARBA" id="ARBA00004141"/>
    </source>
</evidence>
<keyword evidence="5" id="KW-0186">Copper</keyword>
<keyword evidence="4 5" id="KW-0472">Membrane</keyword>
<protein>
    <recommendedName>
        <fullName evidence="5">Copper transport protein</fullName>
    </recommendedName>
</protein>
<reference evidence="6" key="1">
    <citation type="submission" date="2013-11" db="EMBL/GenBank/DDBJ databases">
        <title>Genome sequence of the fusiform rust pathogen reveals effectors for host alternation and coevolution with pine.</title>
        <authorList>
            <consortium name="DOE Joint Genome Institute"/>
            <person name="Smith K."/>
            <person name="Pendleton A."/>
            <person name="Kubisiak T."/>
            <person name="Anderson C."/>
            <person name="Salamov A."/>
            <person name="Aerts A."/>
            <person name="Riley R."/>
            <person name="Clum A."/>
            <person name="Lindquist E."/>
            <person name="Ence D."/>
            <person name="Campbell M."/>
            <person name="Kronenberg Z."/>
            <person name="Feau N."/>
            <person name="Dhillon B."/>
            <person name="Hamelin R."/>
            <person name="Burleigh J."/>
            <person name="Smith J."/>
            <person name="Yandell M."/>
            <person name="Nelson C."/>
            <person name="Grigoriev I."/>
            <person name="Davis J."/>
        </authorList>
    </citation>
    <scope>NUCLEOTIDE SEQUENCE</scope>
    <source>
        <strain evidence="6">G11</strain>
    </source>
</reference>
<dbReference type="OrthoDB" id="73901at2759"/>
<comment type="caution">
    <text evidence="6">The sequence shown here is derived from an EMBL/GenBank/DDBJ whole genome shotgun (WGS) entry which is preliminary data.</text>
</comment>
<dbReference type="GO" id="GO:0005886">
    <property type="term" value="C:plasma membrane"/>
    <property type="evidence" value="ECO:0007669"/>
    <property type="project" value="TreeGrafter"/>
</dbReference>